<protein>
    <submittedName>
        <fullName evidence="2">Uncharacterized protein</fullName>
    </submittedName>
</protein>
<keyword evidence="1" id="KW-0812">Transmembrane</keyword>
<evidence type="ECO:0000256" key="1">
    <source>
        <dbReference type="SAM" id="Phobius"/>
    </source>
</evidence>
<gene>
    <name evidence="2" type="ORF">CVT63_02250</name>
</gene>
<feature type="transmembrane region" description="Helical" evidence="1">
    <location>
        <begin position="21"/>
        <end position="41"/>
    </location>
</feature>
<name>A0A2N3G738_9ACTN</name>
<dbReference type="Pfam" id="PF07009">
    <property type="entry name" value="NusG_II"/>
    <property type="match status" value="1"/>
</dbReference>
<evidence type="ECO:0000313" key="2">
    <source>
        <dbReference type="EMBL" id="PKQ28519.1"/>
    </source>
</evidence>
<dbReference type="InterPro" id="IPR038690">
    <property type="entry name" value="NusG_2_sf"/>
</dbReference>
<dbReference type="SUPFAM" id="SSF82004">
    <property type="entry name" value="N-utilization substance G protein NusG, insert domain"/>
    <property type="match status" value="1"/>
</dbReference>
<comment type="caution">
    <text evidence="2">The sequence shown here is derived from an EMBL/GenBank/DDBJ whole genome shotgun (WGS) entry which is preliminary data.</text>
</comment>
<dbReference type="EMBL" id="PHEX01000013">
    <property type="protein sequence ID" value="PKQ28519.1"/>
    <property type="molecule type" value="Genomic_DNA"/>
</dbReference>
<dbReference type="AlphaFoldDB" id="A0A2N3G738"/>
<dbReference type="Proteomes" id="UP000233654">
    <property type="component" value="Unassembled WGS sequence"/>
</dbReference>
<dbReference type="CDD" id="cd09846">
    <property type="entry name" value="DUF1312"/>
    <property type="match status" value="1"/>
</dbReference>
<evidence type="ECO:0000313" key="3">
    <source>
        <dbReference type="Proteomes" id="UP000233654"/>
    </source>
</evidence>
<sequence>MSFLSSSSSARALRRPGKLKAGDIALVALVIAAAVVSLQVLSRANASKKGSLAVIAVNGKEVKRVALGDGMRSRKFVVRGAGGATVVEVSGGRARVLTSHCRDKICVGVGWIDSPGKAVICLPNRVVLRITGSRGGNGKVDTVTE</sequence>
<organism evidence="2 3">
    <name type="scientific">Candidatus Anoxymicrobium japonicum</name>
    <dbReference type="NCBI Taxonomy" id="2013648"/>
    <lineage>
        <taxon>Bacteria</taxon>
        <taxon>Bacillati</taxon>
        <taxon>Actinomycetota</taxon>
        <taxon>Candidatus Geothermincolia</taxon>
        <taxon>Candidatus Geothermincolales</taxon>
        <taxon>Candidatus Anoxymicrobiaceae</taxon>
        <taxon>Candidatus Anoxymicrobium</taxon>
    </lineage>
</organism>
<keyword evidence="1" id="KW-0472">Membrane</keyword>
<accession>A0A2N3G738</accession>
<keyword evidence="1" id="KW-1133">Transmembrane helix</keyword>
<proteinExistence type="predicted"/>
<dbReference type="Gene3D" id="2.60.320.10">
    <property type="entry name" value="N-utilization substance G protein NusG, insert domain"/>
    <property type="match status" value="1"/>
</dbReference>
<reference evidence="2 3" key="1">
    <citation type="journal article" date="2017" name="ISME J.">
        <title>Potential for microbial H2 and metal transformations associated with novel bacteria and archaea in deep terrestrial subsurface sediments.</title>
        <authorList>
            <person name="Hernsdorf A.W."/>
            <person name="Amano Y."/>
            <person name="Miyakawa K."/>
            <person name="Ise K."/>
            <person name="Suzuki Y."/>
            <person name="Anantharaman K."/>
            <person name="Probst A."/>
            <person name="Burstein D."/>
            <person name="Thomas B.C."/>
            <person name="Banfield J.F."/>
        </authorList>
    </citation>
    <scope>NUCLEOTIDE SEQUENCE [LARGE SCALE GENOMIC DNA]</scope>
    <source>
        <strain evidence="2">HGW-Actinobacteria-3</strain>
    </source>
</reference>